<organism evidence="1 2">
    <name type="scientific">Chryseobacterium nakagawai</name>
    <dbReference type="NCBI Taxonomy" id="1241982"/>
    <lineage>
        <taxon>Bacteria</taxon>
        <taxon>Pseudomonadati</taxon>
        <taxon>Bacteroidota</taxon>
        <taxon>Flavobacteriia</taxon>
        <taxon>Flavobacteriales</taxon>
        <taxon>Weeksellaceae</taxon>
        <taxon>Chryseobacterium group</taxon>
        <taxon>Chryseobacterium</taxon>
    </lineage>
</organism>
<dbReference type="EMBL" id="CP033923">
    <property type="protein sequence ID" value="AZA91804.1"/>
    <property type="molecule type" value="Genomic_DNA"/>
</dbReference>
<keyword evidence="2" id="KW-1185">Reference proteome</keyword>
<name>A0AAD1DSD7_CHRNA</name>
<dbReference type="AlphaFoldDB" id="A0AAD1DSD7"/>
<evidence type="ECO:0000313" key="2">
    <source>
        <dbReference type="Proteomes" id="UP000278288"/>
    </source>
</evidence>
<reference evidence="1 2" key="1">
    <citation type="submission" date="2018-11" db="EMBL/GenBank/DDBJ databases">
        <title>Proposal to divide the Flavobacteriaceae and reorganize its genera based on Amino Acid Identity values calculated from whole genome sequences.</title>
        <authorList>
            <person name="Nicholson A.C."/>
            <person name="Gulvik C.A."/>
            <person name="Whitney A.M."/>
            <person name="Humrighouse B.W."/>
            <person name="Bell M."/>
            <person name="Holmes B."/>
            <person name="Steigerwalt A.G."/>
            <person name="Villarma A."/>
            <person name="Sheth M."/>
            <person name="Batra D."/>
            <person name="Pryor J."/>
            <person name="Bernardet J.-F."/>
            <person name="Hugo C."/>
            <person name="Kampfer P."/>
            <person name="Newman J."/>
            <person name="McQuiston J.R."/>
        </authorList>
    </citation>
    <scope>NUCLEOTIDE SEQUENCE [LARGE SCALE GENOMIC DNA]</scope>
    <source>
        <strain evidence="1 2">G0041</strain>
    </source>
</reference>
<dbReference type="RefSeq" id="WP_148669307.1">
    <property type="nucleotide sequence ID" value="NZ_CP033923.1"/>
</dbReference>
<sequence>MINFGKFGDETVSTLLILRQKVLNLNFKPLILAFVSLKYFVVNRLKTRKSTLFKAKFTFKKNYINIFALKLSE</sequence>
<dbReference type="KEGG" id="cnk:EG343_14855"/>
<accession>A0AAD1DSD7</accession>
<proteinExistence type="predicted"/>
<protein>
    <submittedName>
        <fullName evidence="1">Uncharacterized protein</fullName>
    </submittedName>
</protein>
<evidence type="ECO:0000313" key="1">
    <source>
        <dbReference type="EMBL" id="AZA91804.1"/>
    </source>
</evidence>
<gene>
    <name evidence="1" type="ORF">EG343_14855</name>
</gene>
<dbReference type="Proteomes" id="UP000278288">
    <property type="component" value="Chromosome"/>
</dbReference>